<accession>A0ABT4SJL5</accession>
<protein>
    <submittedName>
        <fullName evidence="1">Uncharacterized protein</fullName>
    </submittedName>
</protein>
<evidence type="ECO:0000313" key="1">
    <source>
        <dbReference type="EMBL" id="MDA0637387.1"/>
    </source>
</evidence>
<name>A0ABT4SJL5_9ACTN</name>
<sequence>MVACLVAAGCSPGANSESTDRKALVWINALAVARPDYRVVHEENMLSGVWKTPGDTVRVVVEPRWPSRWFKEVLGRQDLEIRTAPDGSAVIPRLRSWRLSEAIRELGQAPDRARATTKALDALDGLARAGDTRVMLVVGFAHPMSESEALKISASHPEVAFFSPLRGNGGLPISWDRSGYCRSRGFDDCDPAVRASLTSGFRRWAELLTPQDAALLAPFELGLSEVKERAVAGLWHGAIYNVWSERAREIVEDPRVGLAVIGHTELQ</sequence>
<keyword evidence="2" id="KW-1185">Reference proteome</keyword>
<organism evidence="1 2">
    <name type="scientific">Nonomuraea corallina</name>
    <dbReference type="NCBI Taxonomy" id="2989783"/>
    <lineage>
        <taxon>Bacteria</taxon>
        <taxon>Bacillati</taxon>
        <taxon>Actinomycetota</taxon>
        <taxon>Actinomycetes</taxon>
        <taxon>Streptosporangiales</taxon>
        <taxon>Streptosporangiaceae</taxon>
        <taxon>Nonomuraea</taxon>
    </lineage>
</organism>
<gene>
    <name evidence="1" type="ORF">OUY22_28620</name>
</gene>
<evidence type="ECO:0000313" key="2">
    <source>
        <dbReference type="Proteomes" id="UP001144036"/>
    </source>
</evidence>
<dbReference type="EMBL" id="JAPNNL010000153">
    <property type="protein sequence ID" value="MDA0637387.1"/>
    <property type="molecule type" value="Genomic_DNA"/>
</dbReference>
<dbReference type="RefSeq" id="WP_270158290.1">
    <property type="nucleotide sequence ID" value="NZ_JAPNNL010000153.1"/>
</dbReference>
<comment type="caution">
    <text evidence="1">The sequence shown here is derived from an EMBL/GenBank/DDBJ whole genome shotgun (WGS) entry which is preliminary data.</text>
</comment>
<reference evidence="1" key="1">
    <citation type="submission" date="2022-11" db="EMBL/GenBank/DDBJ databases">
        <title>Nonomuraea corallina sp. nov., a new species of the genus Nonomuraea isolated from sea side sediment in Thai sea.</title>
        <authorList>
            <person name="Ngamcharungchit C."/>
            <person name="Matsumoto A."/>
            <person name="Suriyachadkun C."/>
            <person name="Panbangred W."/>
            <person name="Inahashi Y."/>
            <person name="Intra B."/>
        </authorList>
    </citation>
    <scope>NUCLEOTIDE SEQUENCE</scope>
    <source>
        <strain evidence="1">MCN248</strain>
    </source>
</reference>
<proteinExistence type="predicted"/>
<dbReference type="Proteomes" id="UP001144036">
    <property type="component" value="Unassembled WGS sequence"/>
</dbReference>